<proteinExistence type="predicted"/>
<protein>
    <submittedName>
        <fullName evidence="2">Uncharacterized protein</fullName>
    </submittedName>
</protein>
<organism evidence="2 3">
    <name type="scientific">Sphaerosporella brunnea</name>
    <dbReference type="NCBI Taxonomy" id="1250544"/>
    <lineage>
        <taxon>Eukaryota</taxon>
        <taxon>Fungi</taxon>
        <taxon>Dikarya</taxon>
        <taxon>Ascomycota</taxon>
        <taxon>Pezizomycotina</taxon>
        <taxon>Pezizomycetes</taxon>
        <taxon>Pezizales</taxon>
        <taxon>Pyronemataceae</taxon>
        <taxon>Sphaerosporella</taxon>
    </lineage>
</organism>
<dbReference type="AlphaFoldDB" id="A0A5J5ESY8"/>
<comment type="caution">
    <text evidence="2">The sequence shown here is derived from an EMBL/GenBank/DDBJ whole genome shotgun (WGS) entry which is preliminary data.</text>
</comment>
<evidence type="ECO:0000256" key="1">
    <source>
        <dbReference type="SAM" id="MobiDB-lite"/>
    </source>
</evidence>
<keyword evidence="3" id="KW-1185">Reference proteome</keyword>
<feature type="region of interest" description="Disordered" evidence="1">
    <location>
        <begin position="1"/>
        <end position="38"/>
    </location>
</feature>
<dbReference type="OrthoDB" id="5395727at2759"/>
<dbReference type="Proteomes" id="UP000326924">
    <property type="component" value="Unassembled WGS sequence"/>
</dbReference>
<dbReference type="EMBL" id="VXIS01000136">
    <property type="protein sequence ID" value="KAA8902078.1"/>
    <property type="molecule type" value="Genomic_DNA"/>
</dbReference>
<evidence type="ECO:0000313" key="3">
    <source>
        <dbReference type="Proteomes" id="UP000326924"/>
    </source>
</evidence>
<evidence type="ECO:0000313" key="2">
    <source>
        <dbReference type="EMBL" id="KAA8902078.1"/>
    </source>
</evidence>
<sequence>RRGSDSSMVSDEGLGQSPMLSKQDRRMSKEWDAALTPPSRFQRLEGSIFSTPASRDGRTERNKIHGFKEKVKELAGGK</sequence>
<feature type="non-terminal residue" evidence="2">
    <location>
        <position position="78"/>
    </location>
</feature>
<gene>
    <name evidence="2" type="ORF">FN846DRAFT_749999</name>
</gene>
<feature type="non-terminal residue" evidence="2">
    <location>
        <position position="1"/>
    </location>
</feature>
<name>A0A5J5ESY8_9PEZI</name>
<reference evidence="2 3" key="1">
    <citation type="submission" date="2019-09" db="EMBL/GenBank/DDBJ databases">
        <title>Draft genome of the ectomycorrhizal ascomycete Sphaerosporella brunnea.</title>
        <authorList>
            <consortium name="DOE Joint Genome Institute"/>
            <person name="Benucci G.M."/>
            <person name="Marozzi G."/>
            <person name="Antonielli L."/>
            <person name="Sanchez S."/>
            <person name="Marco P."/>
            <person name="Wang X."/>
            <person name="Falini L.B."/>
            <person name="Barry K."/>
            <person name="Haridas S."/>
            <person name="Lipzen A."/>
            <person name="Labutti K."/>
            <person name="Grigoriev I.V."/>
            <person name="Murat C."/>
            <person name="Martin F."/>
            <person name="Albertini E."/>
            <person name="Donnini D."/>
            <person name="Bonito G."/>
        </authorList>
    </citation>
    <scope>NUCLEOTIDE SEQUENCE [LARGE SCALE GENOMIC DNA]</scope>
    <source>
        <strain evidence="2 3">Sb_GMNB300</strain>
    </source>
</reference>
<accession>A0A5J5ESY8</accession>
<feature type="compositionally biased region" description="Basic and acidic residues" evidence="1">
    <location>
        <begin position="22"/>
        <end position="32"/>
    </location>
</feature>
<dbReference type="InParanoid" id="A0A5J5ESY8"/>